<evidence type="ECO:0000313" key="5">
    <source>
        <dbReference type="EMBL" id="GGK25777.1"/>
    </source>
</evidence>
<sequence length="513" mass="53636">MGMISRRTRRSALALASLLAFCLPAAAQPVIDPAEVGIVRVPCTVFSPPDDPALCLLAWLPMSWDAVDANGRVPEGTPRIAVHLTVLSNPTGNGEPNPVVVLSGGPGQAASDAIETWGPALAFRRTRSVILVDQRGTGRSLPRLGCSEIPVAAIDGNRFNDPGLAEPDDIGARLAGCREAMVREGIDVAAFDTRAAALDLAAIRSALDLPRWNLVGTSYGARLALEAMRVDPQGIRSVVLNSPLSVSPDHNSDLATERVRLVEALVSACAADPACAETYGDLGERLARIRARLDEAPLQASFRDPGTGAPVTTEIVWADVVAMVAGKLATIPSARTLPRAIAALDAALRGRVSLSDRELAEIFDAGDESLFDGLAVGLHLSVRCREDTPFADAEALARAVGDGTWFVGGTPGDVYDEACSAWDVPAATAPAEPVESTIPTLILTGDADPLTPTAWAHGIAAGLENAQLLTFRGQAHDLLGALGCARVMAANFIDAPEETLDAACVGEIRPIFE</sequence>
<dbReference type="InterPro" id="IPR005944">
    <property type="entry name" value="Pro_iminopeptidase"/>
</dbReference>
<gene>
    <name evidence="5" type="ORF">GCM10011322_10370</name>
</gene>
<reference evidence="5 6" key="1">
    <citation type="journal article" date="2014" name="Int. J. Syst. Evol. Microbiol.">
        <title>Complete genome sequence of Corynebacterium casei LMG S-19264T (=DSM 44701T), isolated from a smear-ripened cheese.</title>
        <authorList>
            <consortium name="US DOE Joint Genome Institute (JGI-PGF)"/>
            <person name="Walter F."/>
            <person name="Albersmeier A."/>
            <person name="Kalinowski J."/>
            <person name="Ruckert C."/>
        </authorList>
    </citation>
    <scope>NUCLEOTIDE SEQUENCE [LARGE SCALE GENOMIC DNA]</scope>
    <source>
        <strain evidence="5 6">CGMCC 1.9161</strain>
    </source>
</reference>
<dbReference type="InterPro" id="IPR000073">
    <property type="entry name" value="AB_hydrolase_1"/>
</dbReference>
<dbReference type="GO" id="GO:0004177">
    <property type="term" value="F:aminopeptidase activity"/>
    <property type="evidence" value="ECO:0007669"/>
    <property type="project" value="UniProtKB-EC"/>
</dbReference>
<organism evidence="5 6">
    <name type="scientific">Salinarimonas ramus</name>
    <dbReference type="NCBI Taxonomy" id="690164"/>
    <lineage>
        <taxon>Bacteria</taxon>
        <taxon>Pseudomonadati</taxon>
        <taxon>Pseudomonadota</taxon>
        <taxon>Alphaproteobacteria</taxon>
        <taxon>Hyphomicrobiales</taxon>
        <taxon>Salinarimonadaceae</taxon>
        <taxon>Salinarimonas</taxon>
    </lineage>
</organism>
<comment type="caution">
    <text evidence="5">The sequence shown here is derived from an EMBL/GenBank/DDBJ whole genome shotgun (WGS) entry which is preliminary data.</text>
</comment>
<keyword evidence="2" id="KW-0732">Signal</keyword>
<keyword evidence="5" id="KW-0378">Hydrolase</keyword>
<dbReference type="Proteomes" id="UP000600449">
    <property type="component" value="Unassembled WGS sequence"/>
</dbReference>
<evidence type="ECO:0000256" key="1">
    <source>
        <dbReference type="ARBA" id="ARBA00021843"/>
    </source>
</evidence>
<dbReference type="Gene3D" id="3.40.50.1820">
    <property type="entry name" value="alpha/beta hydrolase"/>
    <property type="match status" value="1"/>
</dbReference>
<dbReference type="GO" id="GO:0006508">
    <property type="term" value="P:proteolysis"/>
    <property type="evidence" value="ECO:0007669"/>
    <property type="project" value="InterPro"/>
</dbReference>
<keyword evidence="6" id="KW-1185">Reference proteome</keyword>
<dbReference type="AlphaFoldDB" id="A0A917V271"/>
<dbReference type="InterPro" id="IPR013595">
    <property type="entry name" value="Pept_S33_TAP-like_C"/>
</dbReference>
<dbReference type="GO" id="GO:0005737">
    <property type="term" value="C:cytoplasm"/>
    <property type="evidence" value="ECO:0007669"/>
    <property type="project" value="InterPro"/>
</dbReference>
<dbReference type="Pfam" id="PF08386">
    <property type="entry name" value="Abhydrolase_4"/>
    <property type="match status" value="1"/>
</dbReference>
<evidence type="ECO:0000313" key="6">
    <source>
        <dbReference type="Proteomes" id="UP000600449"/>
    </source>
</evidence>
<evidence type="ECO:0000259" key="4">
    <source>
        <dbReference type="Pfam" id="PF08386"/>
    </source>
</evidence>
<feature type="domain" description="AB hydrolase-1" evidence="3">
    <location>
        <begin position="97"/>
        <end position="254"/>
    </location>
</feature>
<evidence type="ECO:0000256" key="2">
    <source>
        <dbReference type="SAM" id="SignalP"/>
    </source>
</evidence>
<feature type="chain" id="PRO_5036767436" description="Proline iminopeptidase" evidence="2">
    <location>
        <begin position="28"/>
        <end position="513"/>
    </location>
</feature>
<name>A0A917V271_9HYPH</name>
<dbReference type="PANTHER" id="PTHR43722:SF1">
    <property type="entry name" value="PROLINE IMINOPEPTIDASE"/>
    <property type="match status" value="1"/>
</dbReference>
<dbReference type="InterPro" id="IPR029058">
    <property type="entry name" value="AB_hydrolase_fold"/>
</dbReference>
<proteinExistence type="predicted"/>
<protein>
    <recommendedName>
        <fullName evidence="1">Proline iminopeptidase</fullName>
    </recommendedName>
</protein>
<dbReference type="EMBL" id="BMMF01000003">
    <property type="protein sequence ID" value="GGK25777.1"/>
    <property type="molecule type" value="Genomic_DNA"/>
</dbReference>
<evidence type="ECO:0000259" key="3">
    <source>
        <dbReference type="Pfam" id="PF00561"/>
    </source>
</evidence>
<feature type="signal peptide" evidence="2">
    <location>
        <begin position="1"/>
        <end position="27"/>
    </location>
</feature>
<accession>A0A917V271</accession>
<feature type="domain" description="Peptidase S33 tripeptidyl aminopeptidase-like C-terminal" evidence="4">
    <location>
        <begin position="418"/>
        <end position="498"/>
    </location>
</feature>
<dbReference type="SUPFAM" id="SSF53474">
    <property type="entry name" value="alpha/beta-Hydrolases"/>
    <property type="match status" value="1"/>
</dbReference>
<dbReference type="PANTHER" id="PTHR43722">
    <property type="entry name" value="PROLINE IMINOPEPTIDASE"/>
    <property type="match status" value="1"/>
</dbReference>
<dbReference type="Pfam" id="PF00561">
    <property type="entry name" value="Abhydrolase_1"/>
    <property type="match status" value="1"/>
</dbReference>